<dbReference type="GO" id="GO:0003677">
    <property type="term" value="F:DNA binding"/>
    <property type="evidence" value="ECO:0007669"/>
    <property type="project" value="UniProtKB-KW"/>
</dbReference>
<dbReference type="PANTHER" id="PTHR30629">
    <property type="entry name" value="PROPHAGE INTEGRASE"/>
    <property type="match status" value="1"/>
</dbReference>
<dbReference type="InterPro" id="IPR002104">
    <property type="entry name" value="Integrase_catalytic"/>
</dbReference>
<dbReference type="InterPro" id="IPR013762">
    <property type="entry name" value="Integrase-like_cat_sf"/>
</dbReference>
<accession>A0A4Q2U1P2</accession>
<dbReference type="AlphaFoldDB" id="A0A4Q2U1P2"/>
<name>A0A4Q2U1P2_9HYPH</name>
<reference evidence="6 7" key="2">
    <citation type="submission" date="2019-02" db="EMBL/GenBank/DDBJ databases">
        <title>'Lichenibacterium ramalinii' gen. nov. sp. nov., 'Lichenibacterium minor' gen. nov. sp. nov.</title>
        <authorList>
            <person name="Pankratov T."/>
        </authorList>
    </citation>
    <scope>NUCLEOTIDE SEQUENCE [LARGE SCALE GENOMIC DNA]</scope>
    <source>
        <strain evidence="6 7">RmlP026</strain>
    </source>
</reference>
<evidence type="ECO:0000256" key="3">
    <source>
        <dbReference type="ARBA" id="ARBA00023125"/>
    </source>
</evidence>
<evidence type="ECO:0000256" key="2">
    <source>
        <dbReference type="ARBA" id="ARBA00022908"/>
    </source>
</evidence>
<dbReference type="SUPFAM" id="SSF56349">
    <property type="entry name" value="DNA breaking-rejoining enzymes"/>
    <property type="match status" value="1"/>
</dbReference>
<dbReference type="RefSeq" id="WP_129228615.1">
    <property type="nucleotide sequence ID" value="NZ_QYBB01000029.1"/>
</dbReference>
<keyword evidence="7" id="KW-1185">Reference proteome</keyword>
<evidence type="ECO:0000256" key="4">
    <source>
        <dbReference type="ARBA" id="ARBA00023172"/>
    </source>
</evidence>
<evidence type="ECO:0000313" key="7">
    <source>
        <dbReference type="Proteomes" id="UP000290759"/>
    </source>
</evidence>
<dbReference type="PANTHER" id="PTHR30629:SF2">
    <property type="entry name" value="PROPHAGE INTEGRASE INTS-RELATED"/>
    <property type="match status" value="1"/>
</dbReference>
<protein>
    <submittedName>
        <fullName evidence="6">DUF4102 domain-containing protein</fullName>
    </submittedName>
</protein>
<dbReference type="GO" id="GO:0015074">
    <property type="term" value="P:DNA integration"/>
    <property type="evidence" value="ECO:0007669"/>
    <property type="project" value="UniProtKB-KW"/>
</dbReference>
<dbReference type="InterPro" id="IPR010998">
    <property type="entry name" value="Integrase_recombinase_N"/>
</dbReference>
<dbReference type="OrthoDB" id="7615137at2"/>
<dbReference type="Pfam" id="PF13356">
    <property type="entry name" value="Arm-DNA-bind_3"/>
    <property type="match status" value="1"/>
</dbReference>
<dbReference type="InterPro" id="IPR038488">
    <property type="entry name" value="Integrase_DNA-bd_sf"/>
</dbReference>
<keyword evidence="4" id="KW-0233">DNA recombination</keyword>
<comment type="similarity">
    <text evidence="1">Belongs to the 'phage' integrase family.</text>
</comment>
<gene>
    <name evidence="6" type="ORF">D3273_19760</name>
</gene>
<dbReference type="Proteomes" id="UP000290759">
    <property type="component" value="Unassembled WGS sequence"/>
</dbReference>
<dbReference type="CDD" id="cd00796">
    <property type="entry name" value="INT_Rci_Hp1_C"/>
    <property type="match status" value="1"/>
</dbReference>
<dbReference type="Pfam" id="PF00589">
    <property type="entry name" value="Phage_integrase"/>
    <property type="match status" value="1"/>
</dbReference>
<dbReference type="InterPro" id="IPR011010">
    <property type="entry name" value="DNA_brk_join_enz"/>
</dbReference>
<comment type="caution">
    <text evidence="6">The sequence shown here is derived from an EMBL/GenBank/DDBJ whole genome shotgun (WGS) entry which is preliminary data.</text>
</comment>
<sequence>MPKLTKRVVDMAVAGPAQAFTWDSEVKGFGLRVTPAGVKSYVLSYRDAGGETRRITIGKHGSPWTCETARTRAIEALRGLTDGIDPRAAKIERRTAATVADLVEIYLAEGPAEKPNKKASTWAFETSSLRRHVVPLLGDRPTKALTAADVSRMQADIAAGKTAADIKTGKQGRAIVKGGKAVAGHATAVLSIMLSFAVRRKLITTNPAIGVEKLKPKARERFLSVSEVVALADALATLEAEQAISPTMAAAIRLLTLTACRKSEITGLRWAWVDLGRSCLRLPDSKTGAKVVPLAAAAVELLASLPRTSAFVLPSAKTEGPIVGLQKTWNAVRTRATTLARARAVEAVKPADEAPDFTALRMHDLRHSYASFAVEDGGSLYIVGKVLGHAQASTTQRYAHLRDDPLKAVVDRTGEKIAEAMREGAARERLSNR</sequence>
<keyword evidence="3" id="KW-0238">DNA-binding</keyword>
<reference evidence="6 7" key="1">
    <citation type="submission" date="2018-12" db="EMBL/GenBank/DDBJ databases">
        <authorList>
            <person name="Grouzdev D.S."/>
            <person name="Krutkina M.S."/>
        </authorList>
    </citation>
    <scope>NUCLEOTIDE SEQUENCE [LARGE SCALE GENOMIC DNA]</scope>
    <source>
        <strain evidence="6 7">RmlP026</strain>
    </source>
</reference>
<evidence type="ECO:0000313" key="6">
    <source>
        <dbReference type="EMBL" id="RYC30212.1"/>
    </source>
</evidence>
<dbReference type="Gene3D" id="1.10.443.10">
    <property type="entry name" value="Intergrase catalytic core"/>
    <property type="match status" value="1"/>
</dbReference>
<dbReference type="EMBL" id="QYBB01000029">
    <property type="protein sequence ID" value="RYC30212.1"/>
    <property type="molecule type" value="Genomic_DNA"/>
</dbReference>
<keyword evidence="2" id="KW-0229">DNA integration</keyword>
<dbReference type="InterPro" id="IPR025166">
    <property type="entry name" value="Integrase_DNA_bind_dom"/>
</dbReference>
<organism evidence="6 7">
    <name type="scientific">Lichenibacterium minor</name>
    <dbReference type="NCBI Taxonomy" id="2316528"/>
    <lineage>
        <taxon>Bacteria</taxon>
        <taxon>Pseudomonadati</taxon>
        <taxon>Pseudomonadota</taxon>
        <taxon>Alphaproteobacteria</taxon>
        <taxon>Hyphomicrobiales</taxon>
        <taxon>Lichenihabitantaceae</taxon>
        <taxon>Lichenibacterium</taxon>
    </lineage>
</organism>
<evidence type="ECO:0000259" key="5">
    <source>
        <dbReference type="PROSITE" id="PS51898"/>
    </source>
</evidence>
<dbReference type="GO" id="GO:0006310">
    <property type="term" value="P:DNA recombination"/>
    <property type="evidence" value="ECO:0007669"/>
    <property type="project" value="UniProtKB-KW"/>
</dbReference>
<dbReference type="PROSITE" id="PS51898">
    <property type="entry name" value="TYR_RECOMBINASE"/>
    <property type="match status" value="1"/>
</dbReference>
<dbReference type="Gene3D" id="1.10.150.130">
    <property type="match status" value="1"/>
</dbReference>
<dbReference type="Gene3D" id="3.30.160.390">
    <property type="entry name" value="Integrase, DNA-binding domain"/>
    <property type="match status" value="1"/>
</dbReference>
<dbReference type="InterPro" id="IPR050808">
    <property type="entry name" value="Phage_Integrase"/>
</dbReference>
<proteinExistence type="inferred from homology"/>
<feature type="domain" description="Tyr recombinase" evidence="5">
    <location>
        <begin position="218"/>
        <end position="411"/>
    </location>
</feature>
<evidence type="ECO:0000256" key="1">
    <source>
        <dbReference type="ARBA" id="ARBA00008857"/>
    </source>
</evidence>